<evidence type="ECO:0000256" key="2">
    <source>
        <dbReference type="ARBA" id="ARBA00023315"/>
    </source>
</evidence>
<dbReference type="RefSeq" id="WP_271011646.1">
    <property type="nucleotide sequence ID" value="NZ_JAQIFT010000029.1"/>
</dbReference>
<comment type="similarity">
    <text evidence="3">Belongs to the acetyltransferase family. RimJ subfamily.</text>
</comment>
<name>A0AA42DLX9_9FIRM</name>
<gene>
    <name evidence="5" type="ORF">PBV87_06995</name>
</gene>
<comment type="caution">
    <text evidence="5">The sequence shown here is derived from an EMBL/GenBank/DDBJ whole genome shotgun (WGS) entry which is preliminary data.</text>
</comment>
<sequence length="181" mass="21134">MKVLETTRLVLRPWTLEDVEDLYDYAKDPRVGPNAGWPPHKDKEMSKKIVESFIKAGDVYAIELKFHHKVIGSIGLHEISKKDEFGVMEQREVGYVLHPEYWGMGYITEGVKAVLSYAFEVLHIDVIWCSHFEFNERSKHVIERCGFKYSFTENKRLNLLEKQEVKCLCYSLTRGEYALLS</sequence>
<organism evidence="5 6">
    <name type="scientific">Holtiella tumoricola</name>
    <dbReference type="NCBI Taxonomy" id="3018743"/>
    <lineage>
        <taxon>Bacteria</taxon>
        <taxon>Bacillati</taxon>
        <taxon>Bacillota</taxon>
        <taxon>Clostridia</taxon>
        <taxon>Lachnospirales</taxon>
        <taxon>Cellulosilyticaceae</taxon>
        <taxon>Holtiella</taxon>
    </lineage>
</organism>
<evidence type="ECO:0000259" key="4">
    <source>
        <dbReference type="PROSITE" id="PS51186"/>
    </source>
</evidence>
<dbReference type="SUPFAM" id="SSF55729">
    <property type="entry name" value="Acyl-CoA N-acyltransferases (Nat)"/>
    <property type="match status" value="1"/>
</dbReference>
<dbReference type="AlphaFoldDB" id="A0AA42DLX9"/>
<dbReference type="Proteomes" id="UP001169242">
    <property type="component" value="Unassembled WGS sequence"/>
</dbReference>
<reference evidence="5" key="1">
    <citation type="journal article" date="2023" name="Int. J. Syst. Evol. Microbiol.">
        <title>&lt;i&gt;Holtiella tumoricola&lt;/i&gt; gen. nov. sp. nov., isolated from a human clinical sample.</title>
        <authorList>
            <person name="Allen-Vercoe E."/>
            <person name="Daigneault M.C."/>
            <person name="Vancuren S.J."/>
            <person name="Cochrane K."/>
            <person name="O'Neal L.L."/>
            <person name="Sankaranarayanan K."/>
            <person name="Lawson P.A."/>
        </authorList>
    </citation>
    <scope>NUCLEOTIDE SEQUENCE</scope>
    <source>
        <strain evidence="5">CC70A</strain>
    </source>
</reference>
<keyword evidence="1" id="KW-0808">Transferase</keyword>
<proteinExistence type="inferred from homology"/>
<dbReference type="Gene3D" id="3.40.630.30">
    <property type="match status" value="1"/>
</dbReference>
<evidence type="ECO:0000256" key="1">
    <source>
        <dbReference type="ARBA" id="ARBA00022679"/>
    </source>
</evidence>
<keyword evidence="2" id="KW-0012">Acyltransferase</keyword>
<evidence type="ECO:0000256" key="3">
    <source>
        <dbReference type="ARBA" id="ARBA00038502"/>
    </source>
</evidence>
<dbReference type="PROSITE" id="PS51186">
    <property type="entry name" value="GNAT"/>
    <property type="match status" value="1"/>
</dbReference>
<evidence type="ECO:0000313" key="6">
    <source>
        <dbReference type="Proteomes" id="UP001169242"/>
    </source>
</evidence>
<evidence type="ECO:0000313" key="5">
    <source>
        <dbReference type="EMBL" id="MDA3731232.1"/>
    </source>
</evidence>
<dbReference type="Pfam" id="PF13302">
    <property type="entry name" value="Acetyltransf_3"/>
    <property type="match status" value="1"/>
</dbReference>
<dbReference type="GO" id="GO:0016747">
    <property type="term" value="F:acyltransferase activity, transferring groups other than amino-acyl groups"/>
    <property type="evidence" value="ECO:0007669"/>
    <property type="project" value="InterPro"/>
</dbReference>
<accession>A0AA42DLX9</accession>
<protein>
    <submittedName>
        <fullName evidence="5">GNAT family N-acetyltransferase</fullName>
    </submittedName>
</protein>
<keyword evidence="6" id="KW-1185">Reference proteome</keyword>
<dbReference type="InterPro" id="IPR000182">
    <property type="entry name" value="GNAT_dom"/>
</dbReference>
<feature type="domain" description="N-acetyltransferase" evidence="4">
    <location>
        <begin position="9"/>
        <end position="166"/>
    </location>
</feature>
<dbReference type="PANTHER" id="PTHR43792">
    <property type="entry name" value="GNAT FAMILY, PUTATIVE (AFU_ORTHOLOGUE AFUA_3G00765)-RELATED-RELATED"/>
    <property type="match status" value="1"/>
</dbReference>
<dbReference type="PANTHER" id="PTHR43792:SF8">
    <property type="entry name" value="[RIBOSOMAL PROTEIN US5]-ALANINE N-ACETYLTRANSFERASE"/>
    <property type="match status" value="1"/>
</dbReference>
<dbReference type="InterPro" id="IPR016181">
    <property type="entry name" value="Acyl_CoA_acyltransferase"/>
</dbReference>
<dbReference type="InterPro" id="IPR051531">
    <property type="entry name" value="N-acetyltransferase"/>
</dbReference>
<dbReference type="EMBL" id="JAQIFT010000029">
    <property type="protein sequence ID" value="MDA3731232.1"/>
    <property type="molecule type" value="Genomic_DNA"/>
</dbReference>